<name>A0A3A1QWD8_9BACI</name>
<dbReference type="AlphaFoldDB" id="A0A3A1QWD8"/>
<evidence type="ECO:0000256" key="2">
    <source>
        <dbReference type="SAM" id="Phobius"/>
    </source>
</evidence>
<dbReference type="Gene3D" id="3.30.1490.480">
    <property type="entry name" value="Endolytic murein transglycosylase"/>
    <property type="match status" value="1"/>
</dbReference>
<comment type="caution">
    <text evidence="3">The sequence shown here is derived from an EMBL/GenBank/DDBJ whole genome shotgun (WGS) entry which is preliminary data.</text>
</comment>
<evidence type="ECO:0000256" key="1">
    <source>
        <dbReference type="SAM" id="MobiDB-lite"/>
    </source>
</evidence>
<proteinExistence type="predicted"/>
<evidence type="ECO:0000313" key="4">
    <source>
        <dbReference type="Proteomes" id="UP000265801"/>
    </source>
</evidence>
<evidence type="ECO:0008006" key="5">
    <source>
        <dbReference type="Google" id="ProtNLM"/>
    </source>
</evidence>
<feature type="compositionally biased region" description="Polar residues" evidence="1">
    <location>
        <begin position="57"/>
        <end position="71"/>
    </location>
</feature>
<accession>A0A3A1QWD8</accession>
<dbReference type="OrthoDB" id="2138957at2"/>
<keyword evidence="2" id="KW-0472">Membrane</keyword>
<sequence>MNKQSTRAFAAGIFLSAIILAIYSFFMKNHEDPESLLEAQGYVILTQEEAKERSQEVNDLQDQVDTLSSSLHAEDKEEKQNSGDTKNLTKMTLTVSPGMTPKEISNELEKNGIIRNSSDLNSYLINSGLADKIQIGEYMLDSEMTLEEISTLLTE</sequence>
<feature type="transmembrane region" description="Helical" evidence="2">
    <location>
        <begin position="6"/>
        <end position="26"/>
    </location>
</feature>
<gene>
    <name evidence="3" type="ORF">D3H55_15685</name>
</gene>
<dbReference type="EMBL" id="QXIR01000023">
    <property type="protein sequence ID" value="RIW31049.1"/>
    <property type="molecule type" value="Genomic_DNA"/>
</dbReference>
<organism evidence="3 4">
    <name type="scientific">Bacillus salacetis</name>
    <dbReference type="NCBI Taxonomy" id="2315464"/>
    <lineage>
        <taxon>Bacteria</taxon>
        <taxon>Bacillati</taxon>
        <taxon>Bacillota</taxon>
        <taxon>Bacilli</taxon>
        <taxon>Bacillales</taxon>
        <taxon>Bacillaceae</taxon>
        <taxon>Bacillus</taxon>
    </lineage>
</organism>
<keyword evidence="2" id="KW-0812">Transmembrane</keyword>
<protein>
    <recommendedName>
        <fullName evidence="5">Endolytic transglycosylase MltG</fullName>
    </recommendedName>
</protein>
<keyword evidence="2" id="KW-1133">Transmembrane helix</keyword>
<evidence type="ECO:0000313" key="3">
    <source>
        <dbReference type="EMBL" id="RIW31049.1"/>
    </source>
</evidence>
<reference evidence="3 4" key="1">
    <citation type="submission" date="2018-09" db="EMBL/GenBank/DDBJ databases">
        <title>Bacillus saliacetes sp. nov., isolated from Thai shrimp paste (Ka-pi).</title>
        <authorList>
            <person name="Daroonpunt R."/>
            <person name="Tanasupawat S."/>
            <person name="Yiamsombut S."/>
        </authorList>
    </citation>
    <scope>NUCLEOTIDE SEQUENCE [LARGE SCALE GENOMIC DNA]</scope>
    <source>
        <strain evidence="3 4">SKP7-4</strain>
    </source>
</reference>
<feature type="region of interest" description="Disordered" evidence="1">
    <location>
        <begin position="51"/>
        <end position="102"/>
    </location>
</feature>
<dbReference type="Proteomes" id="UP000265801">
    <property type="component" value="Unassembled WGS sequence"/>
</dbReference>
<feature type="compositionally biased region" description="Basic and acidic residues" evidence="1">
    <location>
        <begin position="72"/>
        <end position="81"/>
    </location>
</feature>
<keyword evidence="4" id="KW-1185">Reference proteome</keyword>
<dbReference type="RefSeq" id="WP_119548268.1">
    <property type="nucleotide sequence ID" value="NZ_QXIR01000023.1"/>
</dbReference>
<feature type="compositionally biased region" description="Polar residues" evidence="1">
    <location>
        <begin position="82"/>
        <end position="97"/>
    </location>
</feature>